<feature type="compositionally biased region" description="Low complexity" evidence="4">
    <location>
        <begin position="173"/>
        <end position="190"/>
    </location>
</feature>
<feature type="region of interest" description="Disordered" evidence="4">
    <location>
        <begin position="242"/>
        <end position="331"/>
    </location>
</feature>
<dbReference type="Gene3D" id="2.30.30.1020">
    <property type="entry name" value="CCR4-NOT complex subunit 2/3/5, C-terminal domain"/>
    <property type="match status" value="1"/>
</dbReference>
<keyword evidence="7" id="KW-1185">Reference proteome</keyword>
<comment type="caution">
    <text evidence="6">The sequence shown here is derived from an EMBL/GenBank/DDBJ whole genome shotgun (WGS) entry which is preliminary data.</text>
</comment>
<feature type="compositionally biased region" description="Polar residues" evidence="4">
    <location>
        <begin position="106"/>
        <end position="119"/>
    </location>
</feature>
<reference evidence="6 7" key="1">
    <citation type="journal article" date="2017" name="G3 (Bethesda)">
        <title>First Draft Genome Sequence of the Pathogenic Fungus Lomentospora prolificans (Formerly Scedosporium prolificans).</title>
        <authorList>
            <person name="Luo R."/>
            <person name="Zimin A."/>
            <person name="Workman R."/>
            <person name="Fan Y."/>
            <person name="Pertea G."/>
            <person name="Grossman N."/>
            <person name="Wear M.P."/>
            <person name="Jia B."/>
            <person name="Miller H."/>
            <person name="Casadevall A."/>
            <person name="Timp W."/>
            <person name="Zhang S.X."/>
            <person name="Salzberg S.L."/>
        </authorList>
    </citation>
    <scope>NUCLEOTIDE SEQUENCE [LARGE SCALE GENOMIC DNA]</scope>
    <source>
        <strain evidence="6 7">JHH-5317</strain>
    </source>
</reference>
<feature type="compositionally biased region" description="Gly residues" evidence="4">
    <location>
        <begin position="121"/>
        <end position="135"/>
    </location>
</feature>
<dbReference type="GO" id="GO:0030015">
    <property type="term" value="C:CCR4-NOT core complex"/>
    <property type="evidence" value="ECO:0007669"/>
    <property type="project" value="InterPro"/>
</dbReference>
<dbReference type="STRING" id="41688.A0A2N3N9J1"/>
<accession>A0A2N3N9J1</accession>
<feature type="compositionally biased region" description="Basic and acidic residues" evidence="4">
    <location>
        <begin position="271"/>
        <end position="285"/>
    </location>
</feature>
<dbReference type="InParanoid" id="A0A2N3N9J1"/>
<keyword evidence="2" id="KW-0805">Transcription regulation</keyword>
<feature type="region of interest" description="Disordered" evidence="4">
    <location>
        <begin position="26"/>
        <end position="54"/>
    </location>
</feature>
<evidence type="ECO:0000313" key="6">
    <source>
        <dbReference type="EMBL" id="PKS09074.1"/>
    </source>
</evidence>
<evidence type="ECO:0000256" key="1">
    <source>
        <dbReference type="ARBA" id="ARBA00007682"/>
    </source>
</evidence>
<keyword evidence="3" id="KW-0804">Transcription</keyword>
<comment type="similarity">
    <text evidence="1">Belongs to the CNOT2/3/5 family.</text>
</comment>
<dbReference type="VEuPathDB" id="FungiDB:jhhlp_003688"/>
<dbReference type="EMBL" id="NLAX01000010">
    <property type="protein sequence ID" value="PKS09074.1"/>
    <property type="molecule type" value="Genomic_DNA"/>
</dbReference>
<dbReference type="AlphaFoldDB" id="A0A2N3N9J1"/>
<feature type="compositionally biased region" description="Polar residues" evidence="4">
    <location>
        <begin position="242"/>
        <end position="259"/>
    </location>
</feature>
<evidence type="ECO:0000259" key="5">
    <source>
        <dbReference type="Pfam" id="PF04153"/>
    </source>
</evidence>
<feature type="domain" description="NOT2/NOT3/NOT5 C-terminal" evidence="5">
    <location>
        <begin position="376"/>
        <end position="496"/>
    </location>
</feature>
<dbReference type="PANTHER" id="PTHR23326">
    <property type="entry name" value="CCR4 NOT-RELATED"/>
    <property type="match status" value="1"/>
</dbReference>
<dbReference type="GO" id="GO:0006355">
    <property type="term" value="P:regulation of DNA-templated transcription"/>
    <property type="evidence" value="ECO:0007669"/>
    <property type="project" value="InterPro"/>
</dbReference>
<name>A0A2N3N9J1_9PEZI</name>
<evidence type="ECO:0000256" key="2">
    <source>
        <dbReference type="ARBA" id="ARBA00023015"/>
    </source>
</evidence>
<sequence>MFKLIDVYVLTSRSGAVPQTMRGIPTGFGAQQQPQQAGRSVSNRIPNGGKLGSNGSGWSTFGGVSMGGAGLQNAPRQMGAGNLSFAQSLSGSQPATPLDLSEFPSLSNSAQVPNSSQGGMWSAGGGISSARGLGGQVSRQGSTPLPQPTQQEDMFTSASGRLPPGQNVFRFGNQSNANVSVSSQVQPSSVDEFPPLNRSAGDPNQERSSSLMSALGFGSQNNSAAASGQTNRAENGLLSALSANRGTSDGRNMNSTTRPQDGREGGTAGSEGREKSGSFREDRLAAGEGSPQAPEARNPLGAIGNVPPPPKAKEAEEPSAPEVQDPLAGMAPEDKWGLKGLRTLMNNYPDYHAMVLGVDPNSLGLDLASSEPISTQIYSLFDDQPPRPAIPHFRLPECYNVNNVQPIETKISSFNEDTLFFIFYANAGDVTQHLAAQELHQRSWRWHKKLQIWLTKDEHMMPQQVSPTAERGFYIIWDPIRFQRDRREFTLHYGDLDTTLGAGAQ</sequence>
<proteinExistence type="inferred from homology"/>
<dbReference type="GO" id="GO:0000289">
    <property type="term" value="P:nuclear-transcribed mRNA poly(A) tail shortening"/>
    <property type="evidence" value="ECO:0007669"/>
    <property type="project" value="UniProtKB-ARBA"/>
</dbReference>
<evidence type="ECO:0000313" key="7">
    <source>
        <dbReference type="Proteomes" id="UP000233524"/>
    </source>
</evidence>
<gene>
    <name evidence="6" type="ORF">jhhlp_003688</name>
</gene>
<evidence type="ECO:0000256" key="4">
    <source>
        <dbReference type="SAM" id="MobiDB-lite"/>
    </source>
</evidence>
<feature type="compositionally biased region" description="Polar residues" evidence="4">
    <location>
        <begin position="137"/>
        <end position="159"/>
    </location>
</feature>
<feature type="region of interest" description="Disordered" evidence="4">
    <location>
        <begin position="106"/>
        <end position="210"/>
    </location>
</feature>
<dbReference type="Proteomes" id="UP000233524">
    <property type="component" value="Unassembled WGS sequence"/>
</dbReference>
<protein>
    <recommendedName>
        <fullName evidence="5">NOT2/NOT3/NOT5 C-terminal domain-containing protein</fullName>
    </recommendedName>
</protein>
<dbReference type="InterPro" id="IPR038635">
    <property type="entry name" value="CCR4-NOT_su2/3/5_C_sf"/>
</dbReference>
<dbReference type="Pfam" id="PF04153">
    <property type="entry name" value="NOT2_3_5_C"/>
    <property type="match status" value="1"/>
</dbReference>
<evidence type="ECO:0000256" key="3">
    <source>
        <dbReference type="ARBA" id="ARBA00023163"/>
    </source>
</evidence>
<organism evidence="6 7">
    <name type="scientific">Lomentospora prolificans</name>
    <dbReference type="NCBI Taxonomy" id="41688"/>
    <lineage>
        <taxon>Eukaryota</taxon>
        <taxon>Fungi</taxon>
        <taxon>Dikarya</taxon>
        <taxon>Ascomycota</taxon>
        <taxon>Pezizomycotina</taxon>
        <taxon>Sordariomycetes</taxon>
        <taxon>Hypocreomycetidae</taxon>
        <taxon>Microascales</taxon>
        <taxon>Microascaceae</taxon>
        <taxon>Lomentospora</taxon>
    </lineage>
</organism>
<dbReference type="InterPro" id="IPR007282">
    <property type="entry name" value="NOT2/3/5_C"/>
</dbReference>
<dbReference type="OrthoDB" id="258627at2759"/>
<dbReference type="InterPro" id="IPR040168">
    <property type="entry name" value="Not2/3/5"/>
</dbReference>